<protein>
    <submittedName>
        <fullName evidence="2">Cyclin, N-terminal domain-containing protein</fullName>
    </submittedName>
</protein>
<dbReference type="Gene3D" id="1.10.472.10">
    <property type="entry name" value="Cyclin-like"/>
    <property type="match status" value="1"/>
</dbReference>
<dbReference type="AlphaFoldDB" id="A0A086J8J6"/>
<organism evidence="2 3">
    <name type="scientific">Toxoplasma gondii p89</name>
    <dbReference type="NCBI Taxonomy" id="943119"/>
    <lineage>
        <taxon>Eukaryota</taxon>
        <taxon>Sar</taxon>
        <taxon>Alveolata</taxon>
        <taxon>Apicomplexa</taxon>
        <taxon>Conoidasida</taxon>
        <taxon>Coccidia</taxon>
        <taxon>Eucoccidiorida</taxon>
        <taxon>Eimeriorina</taxon>
        <taxon>Sarcocystidae</taxon>
        <taxon>Toxoplasma</taxon>
    </lineage>
</organism>
<dbReference type="EMBL" id="AEYI02002373">
    <property type="protein sequence ID" value="KFG28464.1"/>
    <property type="molecule type" value="Genomic_DNA"/>
</dbReference>
<dbReference type="InterPro" id="IPR013922">
    <property type="entry name" value="Cyclin_PHO80-like"/>
</dbReference>
<evidence type="ECO:0000313" key="3">
    <source>
        <dbReference type="Proteomes" id="UP000028828"/>
    </source>
</evidence>
<reference evidence="2 3" key="1">
    <citation type="submission" date="2014-03" db="EMBL/GenBank/DDBJ databases">
        <authorList>
            <person name="Sibley D."/>
            <person name="Venepally P."/>
            <person name="Karamycheva S."/>
            <person name="Hadjithomas M."/>
            <person name="Khan A."/>
            <person name="Brunk B."/>
            <person name="Roos D."/>
            <person name="Caler E."/>
            <person name="Lorenzi H."/>
        </authorList>
    </citation>
    <scope>NUCLEOTIDE SEQUENCE [LARGE SCALE GENOMIC DNA]</scope>
    <source>
        <strain evidence="3">p89</strain>
    </source>
</reference>
<feature type="region of interest" description="Disordered" evidence="1">
    <location>
        <begin position="425"/>
        <end position="480"/>
    </location>
</feature>
<feature type="compositionally biased region" description="Basic and acidic residues" evidence="1">
    <location>
        <begin position="602"/>
        <end position="616"/>
    </location>
</feature>
<evidence type="ECO:0000313" key="2">
    <source>
        <dbReference type="EMBL" id="KFG28464.1"/>
    </source>
</evidence>
<dbReference type="VEuPathDB" id="ToxoDB:TGP89_305330"/>
<accession>A0A086J8J6</accession>
<dbReference type="SUPFAM" id="SSF47954">
    <property type="entry name" value="Cyclin-like"/>
    <property type="match status" value="1"/>
</dbReference>
<feature type="compositionally biased region" description="Low complexity" evidence="1">
    <location>
        <begin position="493"/>
        <end position="509"/>
    </location>
</feature>
<dbReference type="InterPro" id="IPR036915">
    <property type="entry name" value="Cyclin-like_sf"/>
</dbReference>
<proteinExistence type="predicted"/>
<feature type="compositionally biased region" description="Basic and acidic residues" evidence="1">
    <location>
        <begin position="555"/>
        <end position="565"/>
    </location>
</feature>
<dbReference type="PANTHER" id="PTHR15615:SF108">
    <property type="entry name" value="PROTEIN CNPPD1"/>
    <property type="match status" value="1"/>
</dbReference>
<comment type="caution">
    <text evidence="2">The sequence shown here is derived from an EMBL/GenBank/DDBJ whole genome shotgun (WGS) entry which is preliminary data.</text>
</comment>
<evidence type="ECO:0000256" key="1">
    <source>
        <dbReference type="SAM" id="MobiDB-lite"/>
    </source>
</evidence>
<feature type="region of interest" description="Disordered" evidence="1">
    <location>
        <begin position="591"/>
        <end position="616"/>
    </location>
</feature>
<gene>
    <name evidence="2" type="ORF">TGP89_305330</name>
</gene>
<feature type="compositionally biased region" description="Low complexity" evidence="1">
    <location>
        <begin position="591"/>
        <end position="601"/>
    </location>
</feature>
<sequence>MAPRLSPTTSPSVQAYLVHKGEERREAAQAVFFSDAFARPPLEPGQLHASEAQLAGAALRAFPWSDSQSHASFPAQQRDCFLAVPTGFSRPETCEENTGEWTHAAPGTPAGLGEAFAQRSQPAGVSAVPVQAFCDRWEPAEARSQEFLRRQETPSVAKPMGVLDPEGLACRQGCERWRKEKGAVEAGVGQAHSRGPGALRTTLAGVDELAMSAVGAVLSRLAKRGTEDLRASGGEGVITVFHSSTEPSIGVREYVDRLARFFRCSSESFILALIYIDRLVRRRPGFTLNSLNVHRLFITALTVAAKFFDDTYYSNSFYAKVGGLSLKELNRLEVTLVLLLDFRLHVMPHEFLSVRAFVLEEAVPRPLKAPVAGATRDSPASLPWNFAPHAVRSLTAARRPVSRLHQVLGLSPHVRGACGARGDARVVPSASAEPKAPRLAKDAPAHGYALEGEAGRSRPRETEELGNASSGAGGPGETRGVADVVITPATVASRGDLSRGSSSSLASISGPRDPLWPRPEQDRTHLRRAASRTSPPASPLSGRKTDSAEDGGDGEEPRGDLHLDQDTTWEEVVSPTAETVWGLSGLQAGAQKASAQAGSEAAGREVEGPRVQRPRSEEADCGDAHLEGVSASASNSVGNGAVSLQIQSCLEERLLFQSRYLGLGKTLTCESDLSSQAHPDPRLHLAGLDTGLSSFTRALTHGSGVSPSSRETEKELVTCISCGGRPLGAVSRTCALRRPDPGAFDLALHAPTERDSRGDALGGRARSPERRGSNAVHLGHPEGSAETAREGQGPPSGRTPGLEHAENEAQAETPETWGGGAPDGARAATTCAGGRTAPQRLEATVEGKAKRQLVSSCAASSLSVLAGGHASDAAACRFRGCLAERKQSRRELRREVPEAHASKASCSASRERGYYDSERREEWRRDFTGGAFSFAGPEQRSQTFASFASAGPVAVFAPRSCSGREERREGAGAKAFFSRGLASPQAAAVSEDVDARLGTALGSRGDTREEGGHGAGVPAHPCSLGALVPVETLAPEEASRLLPAVSSFSASWSASRAGLLLSLSSTACSLPGFRGFCPTPVTPTERKEGRVEHSPAFDSPHCLGSGRSVNSTASTVAPDQYVSFANEDSIGFALRALASPLHALQGKVEERERQLLHARFLRDRCRTKLPTNQA</sequence>
<feature type="compositionally biased region" description="Low complexity" evidence="1">
    <location>
        <begin position="824"/>
        <end position="835"/>
    </location>
</feature>
<feature type="compositionally biased region" description="Basic and acidic residues" evidence="1">
    <location>
        <begin position="435"/>
        <end position="444"/>
    </location>
</feature>
<name>A0A086J8J6_TOXGO</name>
<feature type="compositionally biased region" description="Basic and acidic residues" evidence="1">
    <location>
        <begin position="453"/>
        <end position="463"/>
    </location>
</feature>
<dbReference type="CDD" id="cd20558">
    <property type="entry name" value="CYCLIN_ScPCL7-like"/>
    <property type="match status" value="1"/>
</dbReference>
<feature type="region of interest" description="Disordered" evidence="1">
    <location>
        <begin position="493"/>
        <end position="566"/>
    </location>
</feature>
<feature type="region of interest" description="Disordered" evidence="1">
    <location>
        <begin position="744"/>
        <end position="835"/>
    </location>
</feature>
<dbReference type="PANTHER" id="PTHR15615">
    <property type="match status" value="1"/>
</dbReference>
<dbReference type="Proteomes" id="UP000028828">
    <property type="component" value="Unassembled WGS sequence"/>
</dbReference>
<dbReference type="GO" id="GO:0019901">
    <property type="term" value="F:protein kinase binding"/>
    <property type="evidence" value="ECO:0007669"/>
    <property type="project" value="InterPro"/>
</dbReference>
<dbReference type="Pfam" id="PF08613">
    <property type="entry name" value="Cyclin"/>
    <property type="match status" value="1"/>
</dbReference>
<dbReference type="OrthoDB" id="337735at2759"/>